<feature type="coiled-coil region" evidence="1">
    <location>
        <begin position="748"/>
        <end position="803"/>
    </location>
</feature>
<dbReference type="InterPro" id="IPR056703">
    <property type="entry name" value="DUF7801"/>
</dbReference>
<organism evidence="5 6">
    <name type="scientific">Cladosporium halotolerans</name>
    <dbReference type="NCBI Taxonomy" id="1052096"/>
    <lineage>
        <taxon>Eukaryota</taxon>
        <taxon>Fungi</taxon>
        <taxon>Dikarya</taxon>
        <taxon>Ascomycota</taxon>
        <taxon>Pezizomycotina</taxon>
        <taxon>Dothideomycetes</taxon>
        <taxon>Dothideomycetidae</taxon>
        <taxon>Cladosporiales</taxon>
        <taxon>Cladosporiaceae</taxon>
        <taxon>Cladosporium</taxon>
    </lineage>
</organism>
<evidence type="ECO:0000259" key="4">
    <source>
        <dbReference type="Pfam" id="PF25078"/>
    </source>
</evidence>
<feature type="compositionally biased region" description="Polar residues" evidence="2">
    <location>
        <begin position="903"/>
        <end position="913"/>
    </location>
</feature>
<feature type="region of interest" description="Disordered" evidence="2">
    <location>
        <begin position="229"/>
        <end position="258"/>
    </location>
</feature>
<feature type="compositionally biased region" description="Basic and acidic residues" evidence="2">
    <location>
        <begin position="51"/>
        <end position="63"/>
    </location>
</feature>
<evidence type="ECO:0008006" key="7">
    <source>
        <dbReference type="Google" id="ProtNLM"/>
    </source>
</evidence>
<feature type="region of interest" description="Disordered" evidence="2">
    <location>
        <begin position="139"/>
        <end position="198"/>
    </location>
</feature>
<dbReference type="EMBL" id="JAAQHG020000006">
    <property type="protein sequence ID" value="KAL1588655.1"/>
    <property type="molecule type" value="Genomic_DNA"/>
</dbReference>
<keyword evidence="6" id="KW-1185">Reference proteome</keyword>
<dbReference type="RefSeq" id="XP_069231760.1">
    <property type="nucleotide sequence ID" value="XM_069371039.1"/>
</dbReference>
<evidence type="ECO:0000313" key="5">
    <source>
        <dbReference type="EMBL" id="KAL1588655.1"/>
    </source>
</evidence>
<dbReference type="InterPro" id="IPR029191">
    <property type="entry name" value="Uds1"/>
</dbReference>
<sequence length="913" mass="102390">MVHSVKASYHGDGYGDEWDDYDSYPLTPQRSNSSSNYKPAAKPTGLNGNPYDRKDYHSPPEDRASFTMALNTKMRNSNQDAVGMHLLYETAMLDSHSYEVLTLEEVEELKKEHTRLQSRIEGAQRKLKLESKVKDAATNLQRLYSGDSTRADSPQNPDSPKRARRSLLSGRQRSSSNASNEGKTLSQTESELVTSTRKVDELNETIKSLLDRRQTVESKLLRHTAAVLAEQQSKNAEETPSRSRAVDEDDASTYSPDEFDGIRDILLSRPAHASAKLQKHGKLNEDHEQQLHSMQTRLEHLNDQLRNVIDEASRTRGVSPVPEPHYSPVVGDDTAAKLSSHFDRFENNLRALQQEQEEAKKHYAQVQESSYHASNSVEEQLEGLNTQLYNTLLLSPAAQSITDLQEPPKASGHGYQPQLAYLEESFLNIEQLLRRHTDELQAAGENGESEEKTLAQTKKLDEYEATIGGLWEIMQAEQSLLRTPPLDEGRFSGAEQMPRSPLSDSFSLPAFSSRVQHLFNRASAANEQHDILRRQIQQQRELNGKSDAEKDRQLEELTTKHEQLVASGEQMQDELAKSMAHHQQAETEINQLKAELLNVENEFTELRRTAELKHQEREEMARQLQAQQENTGHLQQEIQELEAQAANIESNSAAHAELTAQLTAANAAREQAEQKHSAAMKEMEQVESEVVRLSTELTMAKAELDGAYGSRAERAKEAQGSEIQVLSQRNAEITSELAALRAGGDNRAKALEEELQAMTADFQELTREALQQEHERGQLDALIDGLRDRCEALEGQLSDERVRWIGTRSPSTPMAGENGAVPLVKEPTSMQVMRQEFKKMMRETRAEGVRLLRVEQDERRKLEAEVRRLKNASNGNGAASPSLSRPDGDRLSINGHGHGRAVSYSTGNSSTRG</sequence>
<accession>A0AB34KZD6</accession>
<gene>
    <name evidence="5" type="ORF">WHR41_02433</name>
</gene>
<evidence type="ECO:0000313" key="6">
    <source>
        <dbReference type="Proteomes" id="UP000803884"/>
    </source>
</evidence>
<protein>
    <recommendedName>
        <fullName evidence="7">Up-regulated during septation protein 1 domain-containing protein</fullName>
    </recommendedName>
</protein>
<keyword evidence="1" id="KW-0175">Coiled coil</keyword>
<dbReference type="Gene3D" id="1.10.287.1490">
    <property type="match status" value="1"/>
</dbReference>
<feature type="compositionally biased region" description="Polar residues" evidence="2">
    <location>
        <begin position="26"/>
        <end position="37"/>
    </location>
</feature>
<feature type="coiled-coil region" evidence="1">
    <location>
        <begin position="522"/>
        <end position="703"/>
    </location>
</feature>
<feature type="compositionally biased region" description="Polar residues" evidence="2">
    <location>
        <begin position="139"/>
        <end position="158"/>
    </location>
</feature>
<feature type="region of interest" description="Disordered" evidence="2">
    <location>
        <begin position="866"/>
        <end position="913"/>
    </location>
</feature>
<feature type="compositionally biased region" description="Basic and acidic residues" evidence="2">
    <location>
        <begin position="235"/>
        <end position="246"/>
    </location>
</feature>
<dbReference type="AlphaFoldDB" id="A0AB34KZD6"/>
<dbReference type="Proteomes" id="UP000803884">
    <property type="component" value="Unassembled WGS sequence"/>
</dbReference>
<feature type="coiled-coil region" evidence="1">
    <location>
        <begin position="335"/>
        <end position="369"/>
    </location>
</feature>
<evidence type="ECO:0000259" key="3">
    <source>
        <dbReference type="Pfam" id="PF15456"/>
    </source>
</evidence>
<dbReference type="PANTHER" id="PTHR23159:SF31">
    <property type="entry name" value="CENTROSOME-ASSOCIATED PROTEIN CEP250 ISOFORM X1"/>
    <property type="match status" value="1"/>
</dbReference>
<evidence type="ECO:0000256" key="1">
    <source>
        <dbReference type="SAM" id="Coils"/>
    </source>
</evidence>
<feature type="compositionally biased region" description="Low complexity" evidence="2">
    <location>
        <begin position="166"/>
        <end position="176"/>
    </location>
</feature>
<proteinExistence type="predicted"/>
<comment type="caution">
    <text evidence="5">The sequence shown here is derived from an EMBL/GenBank/DDBJ whole genome shotgun (WGS) entry which is preliminary data.</text>
</comment>
<feature type="compositionally biased region" description="Polar residues" evidence="2">
    <location>
        <begin position="177"/>
        <end position="196"/>
    </location>
</feature>
<evidence type="ECO:0000256" key="2">
    <source>
        <dbReference type="SAM" id="MobiDB-lite"/>
    </source>
</evidence>
<dbReference type="PANTHER" id="PTHR23159">
    <property type="entry name" value="CENTROSOMAL PROTEIN 2"/>
    <property type="match status" value="1"/>
</dbReference>
<feature type="compositionally biased region" description="Polar residues" evidence="2">
    <location>
        <begin position="871"/>
        <end position="883"/>
    </location>
</feature>
<feature type="region of interest" description="Disordered" evidence="2">
    <location>
        <begin position="1"/>
        <end position="63"/>
    </location>
</feature>
<reference evidence="5 6" key="1">
    <citation type="journal article" date="2020" name="Microbiol. Resour. Announc.">
        <title>Draft Genome Sequence of a Cladosporium Species Isolated from the Mesophotic Ascidian Didemnum maculosum.</title>
        <authorList>
            <person name="Gioti A."/>
            <person name="Siaperas R."/>
            <person name="Nikolaivits E."/>
            <person name="Le Goff G."/>
            <person name="Ouazzani J."/>
            <person name="Kotoulas G."/>
            <person name="Topakas E."/>
        </authorList>
    </citation>
    <scope>NUCLEOTIDE SEQUENCE [LARGE SCALE GENOMIC DNA]</scope>
    <source>
        <strain evidence="5 6">TM138-S3</strain>
    </source>
</reference>
<dbReference type="Pfam" id="PF15456">
    <property type="entry name" value="Uds1"/>
    <property type="match status" value="1"/>
</dbReference>
<feature type="domain" description="DUF7801" evidence="4">
    <location>
        <begin position="668"/>
        <end position="806"/>
    </location>
</feature>
<feature type="domain" description="Up-regulated during septation protein 1" evidence="3">
    <location>
        <begin position="84"/>
        <end position="229"/>
    </location>
</feature>
<dbReference type="GeneID" id="96003877"/>
<name>A0AB34KZD6_9PEZI</name>
<feature type="coiled-coil region" evidence="1">
    <location>
        <begin position="284"/>
        <end position="311"/>
    </location>
</feature>
<dbReference type="Pfam" id="PF25078">
    <property type="entry name" value="DUF7801"/>
    <property type="match status" value="1"/>
</dbReference>